<dbReference type="Proteomes" id="UP000824469">
    <property type="component" value="Unassembled WGS sequence"/>
</dbReference>
<comment type="similarity">
    <text evidence="1">Belongs to the formin-like family. Class-I subfamily.</text>
</comment>
<feature type="domain" description="FH2" evidence="3">
    <location>
        <begin position="1"/>
        <end position="347"/>
    </location>
</feature>
<name>A0AA38LAX3_TAXCH</name>
<dbReference type="Gene3D" id="1.20.58.2220">
    <property type="entry name" value="Formin, FH2 domain"/>
    <property type="match status" value="1"/>
</dbReference>
<dbReference type="SMART" id="SM00498">
    <property type="entry name" value="FH2"/>
    <property type="match status" value="1"/>
</dbReference>
<dbReference type="EMBL" id="JAHRHJ020000005">
    <property type="protein sequence ID" value="KAH9315035.1"/>
    <property type="molecule type" value="Genomic_DNA"/>
</dbReference>
<dbReference type="PROSITE" id="PS51444">
    <property type="entry name" value="FH2"/>
    <property type="match status" value="1"/>
</dbReference>
<reference evidence="4 5" key="1">
    <citation type="journal article" date="2021" name="Nat. Plants">
        <title>The Taxus genome provides insights into paclitaxel biosynthesis.</title>
        <authorList>
            <person name="Xiong X."/>
            <person name="Gou J."/>
            <person name="Liao Q."/>
            <person name="Li Y."/>
            <person name="Zhou Q."/>
            <person name="Bi G."/>
            <person name="Li C."/>
            <person name="Du R."/>
            <person name="Wang X."/>
            <person name="Sun T."/>
            <person name="Guo L."/>
            <person name="Liang H."/>
            <person name="Lu P."/>
            <person name="Wu Y."/>
            <person name="Zhang Z."/>
            <person name="Ro D.K."/>
            <person name="Shang Y."/>
            <person name="Huang S."/>
            <person name="Yan J."/>
        </authorList>
    </citation>
    <scope>NUCLEOTIDE SEQUENCE [LARGE SCALE GENOMIC DNA]</scope>
    <source>
        <strain evidence="4">Ta-2019</strain>
    </source>
</reference>
<evidence type="ECO:0000313" key="4">
    <source>
        <dbReference type="EMBL" id="KAH9315035.1"/>
    </source>
</evidence>
<dbReference type="GO" id="GO:0051015">
    <property type="term" value="F:actin filament binding"/>
    <property type="evidence" value="ECO:0007669"/>
    <property type="project" value="InterPro"/>
</dbReference>
<dbReference type="OMA" id="ACKDITR"/>
<evidence type="ECO:0000313" key="5">
    <source>
        <dbReference type="Proteomes" id="UP000824469"/>
    </source>
</evidence>
<dbReference type="PANTHER" id="PTHR23213:SF368">
    <property type="entry name" value="HISTONE H3-K79 METHYLTRANSFERASE"/>
    <property type="match status" value="1"/>
</dbReference>
<dbReference type="SUPFAM" id="SSF101447">
    <property type="entry name" value="Formin homology 2 domain (FH2 domain)"/>
    <property type="match status" value="1"/>
</dbReference>
<dbReference type="PANTHER" id="PTHR23213">
    <property type="entry name" value="FORMIN-RELATED"/>
    <property type="match status" value="1"/>
</dbReference>
<dbReference type="Pfam" id="PF02181">
    <property type="entry name" value="FH2"/>
    <property type="match status" value="1"/>
</dbReference>
<proteinExistence type="inferred from homology"/>
<protein>
    <recommendedName>
        <fullName evidence="2">Formin-like protein</fullName>
    </recommendedName>
</protein>
<comment type="caution">
    <text evidence="4">The sequence shown here is derived from an EMBL/GenBank/DDBJ whole genome shotgun (WGS) entry which is preliminary data.</text>
</comment>
<dbReference type="InterPro" id="IPR042201">
    <property type="entry name" value="FH2_Formin_sf"/>
</dbReference>
<organism evidence="4 5">
    <name type="scientific">Taxus chinensis</name>
    <name type="common">Chinese yew</name>
    <name type="synonym">Taxus wallichiana var. chinensis</name>
    <dbReference type="NCBI Taxonomy" id="29808"/>
    <lineage>
        <taxon>Eukaryota</taxon>
        <taxon>Viridiplantae</taxon>
        <taxon>Streptophyta</taxon>
        <taxon>Embryophyta</taxon>
        <taxon>Tracheophyta</taxon>
        <taxon>Spermatophyta</taxon>
        <taxon>Pinopsida</taxon>
        <taxon>Pinidae</taxon>
        <taxon>Conifers II</taxon>
        <taxon>Cupressales</taxon>
        <taxon>Taxaceae</taxon>
        <taxon>Taxus</taxon>
    </lineage>
</organism>
<dbReference type="InterPro" id="IPR015425">
    <property type="entry name" value="FH2_Formin"/>
</dbReference>
<evidence type="ECO:0000256" key="1">
    <source>
        <dbReference type="ARBA" id="ARBA00025793"/>
    </source>
</evidence>
<evidence type="ECO:0000259" key="3">
    <source>
        <dbReference type="PROSITE" id="PS51444"/>
    </source>
</evidence>
<dbReference type="AlphaFoldDB" id="A0AA38LAX3"/>
<dbReference type="InterPro" id="IPR027643">
    <property type="entry name" value="Formin-like_plant"/>
</dbReference>
<accession>A0AA38LAX3</accession>
<keyword evidence="5" id="KW-1185">Reference proteome</keyword>
<dbReference type="GO" id="GO:0045010">
    <property type="term" value="P:actin nucleation"/>
    <property type="evidence" value="ECO:0007669"/>
    <property type="project" value="InterPro"/>
</dbReference>
<gene>
    <name evidence="4" type="ORF">KI387_023662</name>
</gene>
<sequence length="373" mass="41612">TSDSLGTELLETLVKMAPSKEEEIRLREYNGDTSKLGPAERFLKALLDIPFAFKRVDAMLYRASFKEEIDHIRKSYATLEAACEELRSNRLFLKLLEAVLKTGNRMNVGTIRGDAQAFKLDTLLKLVDVKGTDGKTTLLHFVVQEIIKAEGARVASTGEQPNINSTSDIINNKLHALGTEVKSQKDNEEDYRKLGLQVVAGLSTEMGNIKKAAGIDSDILSSSVSKLASGLGKLREILQIDVTRQTKDGNVGGTSKQGNFYRSMESFLRLAEEDICRIQEEEKKAFSRVKEITEYFHGDAAKEEAHPLRIFVVVRDFLGALDQVCRESGRLQTRNFQSSVQPPTISVNTFSRPLPRGFYERRLDSSDDESSSP</sequence>
<feature type="non-terminal residue" evidence="4">
    <location>
        <position position="373"/>
    </location>
</feature>
<evidence type="ECO:0000256" key="2">
    <source>
        <dbReference type="RuleBase" id="RU361260"/>
    </source>
</evidence>